<evidence type="ECO:0000313" key="3">
    <source>
        <dbReference type="EMBL" id="MTJ04050.1"/>
    </source>
</evidence>
<dbReference type="Pfam" id="PF00583">
    <property type="entry name" value="Acetyltransf_1"/>
    <property type="match status" value="1"/>
</dbReference>
<dbReference type="SUPFAM" id="SSF55729">
    <property type="entry name" value="Acyl-CoA N-acyltransferases (Nat)"/>
    <property type="match status" value="1"/>
</dbReference>
<dbReference type="AlphaFoldDB" id="A0A7C9HAF9"/>
<sequence>MDTIALHPFTPNDAEWLIAQHEALYASDEGFDATFGALVRGIVEGFIADHDPEAERGWIAWQGQSRVGSIFCTRHDAQSAKLRLFLIVPEVRGKGLGHRMLDQCMAFARECGYVRMQLWTHESHRAACALYASHGWRLTASHPVHSFGVDLVEQSWEIDL</sequence>
<organism evidence="3 4">
    <name type="scientific">Sediminimonas qiaohouensis</name>
    <dbReference type="NCBI Taxonomy" id="552061"/>
    <lineage>
        <taxon>Bacteria</taxon>
        <taxon>Pseudomonadati</taxon>
        <taxon>Pseudomonadota</taxon>
        <taxon>Alphaproteobacteria</taxon>
        <taxon>Rhodobacterales</taxon>
        <taxon>Roseobacteraceae</taxon>
        <taxon>Sediminimonas</taxon>
    </lineage>
</organism>
<proteinExistence type="predicted"/>
<comment type="caution">
    <text evidence="3">The sequence shown here is derived from an EMBL/GenBank/DDBJ whole genome shotgun (WGS) entry which is preliminary data.</text>
</comment>
<evidence type="ECO:0000313" key="4">
    <source>
        <dbReference type="Proteomes" id="UP000483078"/>
    </source>
</evidence>
<dbReference type="InterPro" id="IPR016181">
    <property type="entry name" value="Acyl_CoA_acyltransferase"/>
</dbReference>
<dbReference type="RefSeq" id="WP_273248638.1">
    <property type="nucleotide sequence ID" value="NZ_VENJ01000006.1"/>
</dbReference>
<gene>
    <name evidence="3" type="ORF">FH759_05055</name>
</gene>
<dbReference type="Gene3D" id="3.40.630.30">
    <property type="match status" value="1"/>
</dbReference>
<dbReference type="PROSITE" id="PS51186">
    <property type="entry name" value="GNAT"/>
    <property type="match status" value="1"/>
</dbReference>
<reference evidence="3 4" key="1">
    <citation type="submission" date="2019-06" db="EMBL/GenBank/DDBJ databases">
        <title>Enrichment of Autotrophic Halophilic Microorganisms from Red Sea Brine Pool Using Microbial Electrosynthesis System.</title>
        <authorList>
            <person name="Alqahtani M.F."/>
            <person name="Bajracharya S."/>
            <person name="Katuri K.P."/>
            <person name="Ali M."/>
            <person name="Saikaly P.E."/>
        </authorList>
    </citation>
    <scope>NUCLEOTIDE SEQUENCE [LARGE SCALE GENOMIC DNA]</scope>
    <source>
        <strain evidence="3">MES6</strain>
    </source>
</reference>
<dbReference type="InterPro" id="IPR050769">
    <property type="entry name" value="NAT_camello-type"/>
</dbReference>
<dbReference type="CDD" id="cd04301">
    <property type="entry name" value="NAT_SF"/>
    <property type="match status" value="1"/>
</dbReference>
<name>A0A7C9HAF9_9RHOB</name>
<accession>A0A7C9HAF9</accession>
<dbReference type="InterPro" id="IPR000182">
    <property type="entry name" value="GNAT_dom"/>
</dbReference>
<protein>
    <submittedName>
        <fullName evidence="3">GNAT family N-acetyltransferase</fullName>
    </submittedName>
</protein>
<evidence type="ECO:0000256" key="1">
    <source>
        <dbReference type="ARBA" id="ARBA00022679"/>
    </source>
</evidence>
<dbReference type="EMBL" id="VENJ01000006">
    <property type="protein sequence ID" value="MTJ04050.1"/>
    <property type="molecule type" value="Genomic_DNA"/>
</dbReference>
<dbReference type="PANTHER" id="PTHR13947:SF37">
    <property type="entry name" value="LD18367P"/>
    <property type="match status" value="1"/>
</dbReference>
<evidence type="ECO:0000259" key="2">
    <source>
        <dbReference type="PROSITE" id="PS51186"/>
    </source>
</evidence>
<dbReference type="GO" id="GO:0008080">
    <property type="term" value="F:N-acetyltransferase activity"/>
    <property type="evidence" value="ECO:0007669"/>
    <property type="project" value="InterPro"/>
</dbReference>
<feature type="domain" description="N-acetyltransferase" evidence="2">
    <location>
        <begin position="4"/>
        <end position="160"/>
    </location>
</feature>
<dbReference type="PANTHER" id="PTHR13947">
    <property type="entry name" value="GNAT FAMILY N-ACETYLTRANSFERASE"/>
    <property type="match status" value="1"/>
</dbReference>
<keyword evidence="1 3" id="KW-0808">Transferase</keyword>
<dbReference type="Proteomes" id="UP000483078">
    <property type="component" value="Unassembled WGS sequence"/>
</dbReference>